<protein>
    <submittedName>
        <fullName evidence="2">Outer-membrane-phospholipid-binding lipoprotein MlaA</fullName>
    </submittedName>
</protein>
<dbReference type="PANTHER" id="PTHR30035:SF3">
    <property type="entry name" value="INTERMEMBRANE PHOSPHOLIPID TRANSPORT SYSTEM LIPOPROTEIN MLAA"/>
    <property type="match status" value="1"/>
</dbReference>
<reference evidence="2" key="1">
    <citation type="submission" date="2018-06" db="EMBL/GenBank/DDBJ databases">
        <authorList>
            <person name="Zhirakovskaya E."/>
        </authorList>
    </citation>
    <scope>NUCLEOTIDE SEQUENCE</scope>
</reference>
<dbReference type="PROSITE" id="PS51257">
    <property type="entry name" value="PROKAR_LIPOPROTEIN"/>
    <property type="match status" value="1"/>
</dbReference>
<evidence type="ECO:0000313" key="2">
    <source>
        <dbReference type="EMBL" id="VAW72869.1"/>
    </source>
</evidence>
<proteinExistence type="predicted"/>
<gene>
    <name evidence="2" type="ORF">MNBD_GAMMA13-728</name>
</gene>
<dbReference type="EMBL" id="UOFK01000022">
    <property type="protein sequence ID" value="VAW72869.1"/>
    <property type="molecule type" value="Genomic_DNA"/>
</dbReference>
<feature type="non-terminal residue" evidence="2">
    <location>
        <position position="112"/>
    </location>
</feature>
<organism evidence="2">
    <name type="scientific">hydrothermal vent metagenome</name>
    <dbReference type="NCBI Taxonomy" id="652676"/>
    <lineage>
        <taxon>unclassified sequences</taxon>
        <taxon>metagenomes</taxon>
        <taxon>ecological metagenomes</taxon>
    </lineage>
</organism>
<dbReference type="AlphaFoldDB" id="A0A3B0YFE1"/>
<sequence length="112" mass="12274">MITIKISLIWAVLSVLMLTACATRSPYEEVSDPLEPANRLVYTFNDAVDRAVLKPVAQGYEKVVPATARTGVRNFFNNLLEPITIINGVLQAKGQQAVGDTMRFGFNSIFGV</sequence>
<name>A0A3B0YFE1_9ZZZZ</name>
<dbReference type="Pfam" id="PF04333">
    <property type="entry name" value="MlaA"/>
    <property type="match status" value="1"/>
</dbReference>
<dbReference type="GO" id="GO:0016020">
    <property type="term" value="C:membrane"/>
    <property type="evidence" value="ECO:0007669"/>
    <property type="project" value="InterPro"/>
</dbReference>
<dbReference type="GO" id="GO:0120010">
    <property type="term" value="P:intermembrane phospholipid transfer"/>
    <property type="evidence" value="ECO:0007669"/>
    <property type="project" value="TreeGrafter"/>
</dbReference>
<keyword evidence="1" id="KW-0732">Signal</keyword>
<dbReference type="InterPro" id="IPR007428">
    <property type="entry name" value="MlaA"/>
</dbReference>
<accession>A0A3B0YFE1</accession>
<keyword evidence="2" id="KW-0449">Lipoprotein</keyword>
<dbReference type="PRINTS" id="PR01805">
    <property type="entry name" value="VACJLIPOPROT"/>
</dbReference>
<evidence type="ECO:0000256" key="1">
    <source>
        <dbReference type="ARBA" id="ARBA00022729"/>
    </source>
</evidence>
<dbReference type="PANTHER" id="PTHR30035">
    <property type="entry name" value="LIPOPROTEIN VACJ-RELATED"/>
    <property type="match status" value="1"/>
</dbReference>